<dbReference type="Gene3D" id="1.10.540.10">
    <property type="entry name" value="Acyl-CoA dehydrogenase/oxidase, N-terminal domain"/>
    <property type="match status" value="1"/>
</dbReference>
<evidence type="ECO:0000256" key="1">
    <source>
        <dbReference type="ARBA" id="ARBA00001974"/>
    </source>
</evidence>
<dbReference type="RefSeq" id="WP_331214772.1">
    <property type="nucleotide sequence ID" value="NZ_JAZGQK010000012.1"/>
</dbReference>
<dbReference type="Pfam" id="PF02770">
    <property type="entry name" value="Acyl-CoA_dh_M"/>
    <property type="match status" value="1"/>
</dbReference>
<feature type="domain" description="Acyl-CoA oxidase/dehydrogenase middle" evidence="7">
    <location>
        <begin position="129"/>
        <end position="227"/>
    </location>
</feature>
<reference evidence="8 9" key="1">
    <citation type="submission" date="2024-01" db="EMBL/GenBank/DDBJ databases">
        <title>Genome insights into Plantactinospora sonchi sp. nov.</title>
        <authorList>
            <person name="Wang L."/>
        </authorList>
    </citation>
    <scope>NUCLEOTIDE SEQUENCE [LARGE SCALE GENOMIC DNA]</scope>
    <source>
        <strain evidence="8 9">NEAU-QY2</strain>
    </source>
</reference>
<dbReference type="Gene3D" id="2.40.110.10">
    <property type="entry name" value="Butyryl-CoA Dehydrogenase, subunit A, domain 2"/>
    <property type="match status" value="1"/>
</dbReference>
<dbReference type="PANTHER" id="PTHR43884:SF12">
    <property type="entry name" value="ISOVALERYL-COA DEHYDROGENASE, MITOCHONDRIAL-RELATED"/>
    <property type="match status" value="1"/>
</dbReference>
<dbReference type="InterPro" id="IPR037069">
    <property type="entry name" value="AcylCoA_DH/ox_N_sf"/>
</dbReference>
<dbReference type="InterPro" id="IPR006091">
    <property type="entry name" value="Acyl-CoA_Oxase/DH_mid-dom"/>
</dbReference>
<evidence type="ECO:0000256" key="5">
    <source>
        <dbReference type="RuleBase" id="RU362125"/>
    </source>
</evidence>
<keyword evidence="3 5" id="KW-0285">Flavoprotein</keyword>
<sequence>MTRLLDPARQRPAGSDLELLLGDPWDVDNPLGHAALVAADERGELSGPGERALHDHGLNAEFVPAALGGRFTGADRLMRRLRAVFRRDSALAIGYGLTSLIASVPVWTAGRPEQRDRLAGLLLAGGRAAACYTELPHGTDFGRAEFAARAEAGRLVLNGRKDLVNNVGRADMLLLFARTDARPGSRSHSHLLLDRSDLPPDRVSFGPRYPTSGVPGCQLGGVAFVDCPVTPDALLGEAGTGIETVLRGFQVTRSVLPGMVVGSLDTMLRTVTRFALDRRLYGGSVADLPQTQAVLGGAFADLLVADCLATVAARALHVLPEQAPVLAPAVKYLVPKLLQDAAYQLSVVLGARGYLREGDYAIFQKHLRDLPVVTLAHASSAVCLSSIIPSLPVLARQGWGVPGEVPDRLYRLDAALPPLDFAGLGLAARRDDVCAELLTAHRELAGAAELHRLTGVFVAELGRLRERALALPPRERTVTAGRPSFTLAARYTVVLGAAACVGVWRHAPAGSFLAEPTWLVTALARLADRLGADGGHRWSTGADAERYRRLCAELRDRVADARSLDLACRRLAG</sequence>
<dbReference type="Gene3D" id="1.20.140.10">
    <property type="entry name" value="Butyryl-CoA Dehydrogenase, subunit A, domain 3"/>
    <property type="match status" value="1"/>
</dbReference>
<dbReference type="InterPro" id="IPR009100">
    <property type="entry name" value="AcylCoA_DH/oxidase_NM_dom_sf"/>
</dbReference>
<dbReference type="EMBL" id="JAZGQK010000012">
    <property type="protein sequence ID" value="MEE6259645.1"/>
    <property type="molecule type" value="Genomic_DNA"/>
</dbReference>
<dbReference type="InterPro" id="IPR009075">
    <property type="entry name" value="AcylCo_DH/oxidase_C"/>
</dbReference>
<keyword evidence="5" id="KW-0560">Oxidoreductase</keyword>
<evidence type="ECO:0000256" key="3">
    <source>
        <dbReference type="ARBA" id="ARBA00022630"/>
    </source>
</evidence>
<evidence type="ECO:0000313" key="8">
    <source>
        <dbReference type="EMBL" id="MEE6259645.1"/>
    </source>
</evidence>
<evidence type="ECO:0000313" key="9">
    <source>
        <dbReference type="Proteomes" id="UP001332243"/>
    </source>
</evidence>
<proteinExistence type="inferred from homology"/>
<dbReference type="CDD" id="cd00567">
    <property type="entry name" value="ACAD"/>
    <property type="match status" value="1"/>
</dbReference>
<comment type="cofactor">
    <cofactor evidence="1 5">
        <name>FAD</name>
        <dbReference type="ChEBI" id="CHEBI:57692"/>
    </cofactor>
</comment>
<dbReference type="SUPFAM" id="SSF47203">
    <property type="entry name" value="Acyl-CoA dehydrogenase C-terminal domain-like"/>
    <property type="match status" value="1"/>
</dbReference>
<evidence type="ECO:0000256" key="2">
    <source>
        <dbReference type="ARBA" id="ARBA00009347"/>
    </source>
</evidence>
<dbReference type="SUPFAM" id="SSF56645">
    <property type="entry name" value="Acyl-CoA dehydrogenase NM domain-like"/>
    <property type="match status" value="1"/>
</dbReference>
<dbReference type="Proteomes" id="UP001332243">
    <property type="component" value="Unassembled WGS sequence"/>
</dbReference>
<comment type="similarity">
    <text evidence="2 5">Belongs to the acyl-CoA dehydrogenase family.</text>
</comment>
<dbReference type="Pfam" id="PF00441">
    <property type="entry name" value="Acyl-CoA_dh_1"/>
    <property type="match status" value="1"/>
</dbReference>
<dbReference type="InterPro" id="IPR036250">
    <property type="entry name" value="AcylCo_DH-like_C"/>
</dbReference>
<name>A0ABU7RT16_9ACTN</name>
<accession>A0ABU7RT16</accession>
<gene>
    <name evidence="8" type="ORF">V1633_14250</name>
</gene>
<dbReference type="PANTHER" id="PTHR43884">
    <property type="entry name" value="ACYL-COA DEHYDROGENASE"/>
    <property type="match status" value="1"/>
</dbReference>
<protein>
    <submittedName>
        <fullName evidence="8">Acyl-CoA dehydrogenase</fullName>
    </submittedName>
</protein>
<evidence type="ECO:0000259" key="7">
    <source>
        <dbReference type="Pfam" id="PF02770"/>
    </source>
</evidence>
<organism evidence="8 9">
    <name type="scientific">Plantactinospora sonchi</name>
    <dbReference type="NCBI Taxonomy" id="1544735"/>
    <lineage>
        <taxon>Bacteria</taxon>
        <taxon>Bacillati</taxon>
        <taxon>Actinomycetota</taxon>
        <taxon>Actinomycetes</taxon>
        <taxon>Micromonosporales</taxon>
        <taxon>Micromonosporaceae</taxon>
        <taxon>Plantactinospora</taxon>
    </lineage>
</organism>
<keyword evidence="9" id="KW-1185">Reference proteome</keyword>
<comment type="caution">
    <text evidence="8">The sequence shown here is derived from an EMBL/GenBank/DDBJ whole genome shotgun (WGS) entry which is preliminary data.</text>
</comment>
<evidence type="ECO:0000256" key="4">
    <source>
        <dbReference type="ARBA" id="ARBA00022827"/>
    </source>
</evidence>
<feature type="domain" description="Acyl-CoA dehydrogenase/oxidase C-terminal" evidence="6">
    <location>
        <begin position="239"/>
        <end position="384"/>
    </location>
</feature>
<evidence type="ECO:0000259" key="6">
    <source>
        <dbReference type="Pfam" id="PF00441"/>
    </source>
</evidence>
<keyword evidence="4 5" id="KW-0274">FAD</keyword>
<dbReference type="InterPro" id="IPR046373">
    <property type="entry name" value="Acyl-CoA_Oxase/DH_mid-dom_sf"/>
</dbReference>